<protein>
    <submittedName>
        <fullName evidence="1">Uncharacterized protein</fullName>
    </submittedName>
</protein>
<reference evidence="1 2" key="1">
    <citation type="journal article" date="2018" name="Front. Plant Sci.">
        <title>Red Clover (Trifolium pratense) and Zigzag Clover (T. medium) - A Picture of Genomic Similarities and Differences.</title>
        <authorList>
            <person name="Dluhosova J."/>
            <person name="Istvanek J."/>
            <person name="Nedelnik J."/>
            <person name="Repkova J."/>
        </authorList>
    </citation>
    <scope>NUCLEOTIDE SEQUENCE [LARGE SCALE GENOMIC DNA]</scope>
    <source>
        <strain evidence="2">cv. 10/8</strain>
        <tissue evidence="1">Leaf</tissue>
    </source>
</reference>
<feature type="non-terminal residue" evidence="1">
    <location>
        <position position="39"/>
    </location>
</feature>
<keyword evidence="2" id="KW-1185">Reference proteome</keyword>
<sequence>MFNKAVVEIHQKISSEAIDKVRQEVQETEALASSSDNQL</sequence>
<dbReference type="EMBL" id="LXQA010609864">
    <property type="protein sequence ID" value="MCI61963.1"/>
    <property type="molecule type" value="Genomic_DNA"/>
</dbReference>
<evidence type="ECO:0000313" key="1">
    <source>
        <dbReference type="EMBL" id="MCI61963.1"/>
    </source>
</evidence>
<dbReference type="Proteomes" id="UP000265520">
    <property type="component" value="Unassembled WGS sequence"/>
</dbReference>
<evidence type="ECO:0000313" key="2">
    <source>
        <dbReference type="Proteomes" id="UP000265520"/>
    </source>
</evidence>
<comment type="caution">
    <text evidence="1">The sequence shown here is derived from an EMBL/GenBank/DDBJ whole genome shotgun (WGS) entry which is preliminary data.</text>
</comment>
<proteinExistence type="predicted"/>
<accession>A0A392TLE3</accession>
<name>A0A392TLE3_9FABA</name>
<dbReference type="AlphaFoldDB" id="A0A392TLE3"/>
<organism evidence="1 2">
    <name type="scientific">Trifolium medium</name>
    <dbReference type="NCBI Taxonomy" id="97028"/>
    <lineage>
        <taxon>Eukaryota</taxon>
        <taxon>Viridiplantae</taxon>
        <taxon>Streptophyta</taxon>
        <taxon>Embryophyta</taxon>
        <taxon>Tracheophyta</taxon>
        <taxon>Spermatophyta</taxon>
        <taxon>Magnoliopsida</taxon>
        <taxon>eudicotyledons</taxon>
        <taxon>Gunneridae</taxon>
        <taxon>Pentapetalae</taxon>
        <taxon>rosids</taxon>
        <taxon>fabids</taxon>
        <taxon>Fabales</taxon>
        <taxon>Fabaceae</taxon>
        <taxon>Papilionoideae</taxon>
        <taxon>50 kb inversion clade</taxon>
        <taxon>NPAAA clade</taxon>
        <taxon>Hologalegina</taxon>
        <taxon>IRL clade</taxon>
        <taxon>Trifolieae</taxon>
        <taxon>Trifolium</taxon>
    </lineage>
</organism>